<dbReference type="AlphaFoldDB" id="A0A9D4XKU7"/>
<gene>
    <name evidence="2" type="ORF">KIW84_044347</name>
</gene>
<dbReference type="GO" id="GO:0009506">
    <property type="term" value="C:plasmodesma"/>
    <property type="evidence" value="ECO:0007669"/>
    <property type="project" value="TreeGrafter"/>
</dbReference>
<accession>A0A9D4XKU7</accession>
<dbReference type="GO" id="GO:0005829">
    <property type="term" value="C:cytosol"/>
    <property type="evidence" value="ECO:0007669"/>
    <property type="project" value="TreeGrafter"/>
</dbReference>
<organism evidence="2 3">
    <name type="scientific">Pisum sativum</name>
    <name type="common">Garden pea</name>
    <name type="synonym">Lathyrus oleraceus</name>
    <dbReference type="NCBI Taxonomy" id="3888"/>
    <lineage>
        <taxon>Eukaryota</taxon>
        <taxon>Viridiplantae</taxon>
        <taxon>Streptophyta</taxon>
        <taxon>Embryophyta</taxon>
        <taxon>Tracheophyta</taxon>
        <taxon>Spermatophyta</taxon>
        <taxon>Magnoliopsida</taxon>
        <taxon>eudicotyledons</taxon>
        <taxon>Gunneridae</taxon>
        <taxon>Pentapetalae</taxon>
        <taxon>rosids</taxon>
        <taxon>fabids</taxon>
        <taxon>Fabales</taxon>
        <taxon>Fabaceae</taxon>
        <taxon>Papilionoideae</taxon>
        <taxon>50 kb inversion clade</taxon>
        <taxon>NPAAA clade</taxon>
        <taxon>Hologalegina</taxon>
        <taxon>IRL clade</taxon>
        <taxon>Fabeae</taxon>
        <taxon>Lathyrus</taxon>
    </lineage>
</organism>
<evidence type="ECO:0000313" key="3">
    <source>
        <dbReference type="Proteomes" id="UP001058974"/>
    </source>
</evidence>
<evidence type="ECO:0000313" key="2">
    <source>
        <dbReference type="EMBL" id="KAI5420511.1"/>
    </source>
</evidence>
<dbReference type="InterPro" id="IPR056530">
    <property type="entry name" value="UBR4-like_dom"/>
</dbReference>
<comment type="caution">
    <text evidence="2">The sequence shown here is derived from an EMBL/GenBank/DDBJ whole genome shotgun (WGS) entry which is preliminary data.</text>
</comment>
<protein>
    <recommendedName>
        <fullName evidence="1">E3 ubiquitin-protein ligase UBR4-like domain-containing protein</fullName>
    </recommendedName>
</protein>
<feature type="domain" description="E3 ubiquitin-protein ligase UBR4-like" evidence="1">
    <location>
        <begin position="87"/>
        <end position="163"/>
    </location>
</feature>
<reference evidence="2 3" key="1">
    <citation type="journal article" date="2022" name="Nat. Genet.">
        <title>Improved pea reference genome and pan-genome highlight genomic features and evolutionary characteristics.</title>
        <authorList>
            <person name="Yang T."/>
            <person name="Liu R."/>
            <person name="Luo Y."/>
            <person name="Hu S."/>
            <person name="Wang D."/>
            <person name="Wang C."/>
            <person name="Pandey M.K."/>
            <person name="Ge S."/>
            <person name="Xu Q."/>
            <person name="Li N."/>
            <person name="Li G."/>
            <person name="Huang Y."/>
            <person name="Saxena R.K."/>
            <person name="Ji Y."/>
            <person name="Li M."/>
            <person name="Yan X."/>
            <person name="He Y."/>
            <person name="Liu Y."/>
            <person name="Wang X."/>
            <person name="Xiang C."/>
            <person name="Varshney R.K."/>
            <person name="Ding H."/>
            <person name="Gao S."/>
            <person name="Zong X."/>
        </authorList>
    </citation>
    <scope>NUCLEOTIDE SEQUENCE [LARGE SCALE GENOMIC DNA]</scope>
    <source>
        <strain evidence="2 3">cv. Zhongwan 6</strain>
    </source>
</reference>
<proteinExistence type="predicted"/>
<evidence type="ECO:0000259" key="1">
    <source>
        <dbReference type="Pfam" id="PF24079"/>
    </source>
</evidence>
<sequence>MSFLKHTAALEVLVSNVEAEDPQQVIDCTHCRQETTMCFINWLMDEYSALNDIIQPIQVAVQCRNINYDNLDSFLCNKCGYNKYGRFEFNFMVKPSFTFDNMQNDEDMKKGLAAIKSEPENAHRRYQQLLGFKKPLLKIVSSIGDSEIDSQQKDSVQQMMVSLPVVIAAENSESPGYNLQQNHTHSGFIQSSIDNDAIAFFRRVLLGIR</sequence>
<dbReference type="GO" id="GO:0009926">
    <property type="term" value="P:auxin polar transport"/>
    <property type="evidence" value="ECO:0007669"/>
    <property type="project" value="TreeGrafter"/>
</dbReference>
<keyword evidence="3" id="KW-1185">Reference proteome</keyword>
<name>A0A9D4XKU7_PEA</name>
<dbReference type="Pfam" id="PF24079">
    <property type="entry name" value="UBR4"/>
    <property type="match status" value="1"/>
</dbReference>
<dbReference type="PANTHER" id="PTHR21725:SF1">
    <property type="entry name" value="E3 UBIQUITIN-PROTEIN LIGASE UBR4"/>
    <property type="match status" value="1"/>
</dbReference>
<dbReference type="Gramene" id="Psat04G0434700-T1">
    <property type="protein sequence ID" value="KAI5420511.1"/>
    <property type="gene ID" value="KIW84_044347"/>
</dbReference>
<dbReference type="Proteomes" id="UP001058974">
    <property type="component" value="Chromosome 4"/>
</dbReference>
<dbReference type="InterPro" id="IPR045189">
    <property type="entry name" value="UBR4-like"/>
</dbReference>
<dbReference type="EMBL" id="JAMSHJ010000004">
    <property type="protein sequence ID" value="KAI5420511.1"/>
    <property type="molecule type" value="Genomic_DNA"/>
</dbReference>
<dbReference type="PANTHER" id="PTHR21725">
    <property type="entry name" value="E3 UBIQUITIN-PROTEIN LIGASE UBR4"/>
    <property type="match status" value="1"/>
</dbReference>